<dbReference type="OrthoDB" id="2886395at2759"/>
<name>A0A9W8MYK4_9AGAR</name>
<reference evidence="2" key="1">
    <citation type="submission" date="2022-07" db="EMBL/GenBank/DDBJ databases">
        <title>Genome Sequence of Agrocybe chaxingu.</title>
        <authorList>
            <person name="Buettner E."/>
        </authorList>
    </citation>
    <scope>NUCLEOTIDE SEQUENCE</scope>
    <source>
        <strain evidence="2">MP-N11</strain>
    </source>
</reference>
<gene>
    <name evidence="2" type="ORF">NLJ89_g3213</name>
</gene>
<dbReference type="AlphaFoldDB" id="A0A9W8MYK4"/>
<sequence>MQATENTRIRQREEEGGENVSTTRRTRRRTDEGTTSGPDASRNYVNDDQFFFPGGDCVVAIDGTLFKVHRFQLTREGSTFADLLTLPTETGSAPEMTEENPLVLTDDIADFRALCWALYATPVQLYTYQGEQIRTLDLLQVVCLLEIAHKYHFTAYEHWARDILIRHTDPQKCHSSKLRDNIEATWLLRFDSPGLALTTAEGLQLHQFQGKCYYKLVGNLGTIRLKGSSTTYVPYETELSSEQRAWLFQGA</sequence>
<dbReference type="InterPro" id="IPR011333">
    <property type="entry name" value="SKP1/BTB/POZ_sf"/>
</dbReference>
<proteinExistence type="predicted"/>
<protein>
    <recommendedName>
        <fullName evidence="4">BTB domain-containing protein</fullName>
    </recommendedName>
</protein>
<comment type="caution">
    <text evidence="2">The sequence shown here is derived from an EMBL/GenBank/DDBJ whole genome shotgun (WGS) entry which is preliminary data.</text>
</comment>
<accession>A0A9W8MYK4</accession>
<dbReference type="Proteomes" id="UP001148786">
    <property type="component" value="Unassembled WGS sequence"/>
</dbReference>
<organism evidence="2 3">
    <name type="scientific">Agrocybe chaxingu</name>
    <dbReference type="NCBI Taxonomy" id="84603"/>
    <lineage>
        <taxon>Eukaryota</taxon>
        <taxon>Fungi</taxon>
        <taxon>Dikarya</taxon>
        <taxon>Basidiomycota</taxon>
        <taxon>Agaricomycotina</taxon>
        <taxon>Agaricomycetes</taxon>
        <taxon>Agaricomycetidae</taxon>
        <taxon>Agaricales</taxon>
        <taxon>Agaricineae</taxon>
        <taxon>Strophariaceae</taxon>
        <taxon>Agrocybe</taxon>
    </lineage>
</organism>
<dbReference type="Gene3D" id="3.30.710.10">
    <property type="entry name" value="Potassium Channel Kv1.1, Chain A"/>
    <property type="match status" value="1"/>
</dbReference>
<feature type="compositionally biased region" description="Polar residues" evidence="1">
    <location>
        <begin position="33"/>
        <end position="42"/>
    </location>
</feature>
<feature type="region of interest" description="Disordered" evidence="1">
    <location>
        <begin position="1"/>
        <end position="42"/>
    </location>
</feature>
<evidence type="ECO:0000313" key="3">
    <source>
        <dbReference type="Proteomes" id="UP001148786"/>
    </source>
</evidence>
<dbReference type="EMBL" id="JANKHO010000225">
    <property type="protein sequence ID" value="KAJ3512971.1"/>
    <property type="molecule type" value="Genomic_DNA"/>
</dbReference>
<keyword evidence="3" id="KW-1185">Reference proteome</keyword>
<evidence type="ECO:0000256" key="1">
    <source>
        <dbReference type="SAM" id="MobiDB-lite"/>
    </source>
</evidence>
<evidence type="ECO:0000313" key="2">
    <source>
        <dbReference type="EMBL" id="KAJ3512971.1"/>
    </source>
</evidence>
<evidence type="ECO:0008006" key="4">
    <source>
        <dbReference type="Google" id="ProtNLM"/>
    </source>
</evidence>